<dbReference type="Pfam" id="PF01343">
    <property type="entry name" value="Peptidase_S49"/>
    <property type="match status" value="2"/>
</dbReference>
<dbReference type="InterPro" id="IPR047217">
    <property type="entry name" value="S49_SppA_67K_type_N"/>
</dbReference>
<gene>
    <name evidence="6" type="ORF">CFX0092_A3395</name>
</gene>
<dbReference type="SUPFAM" id="SSF52096">
    <property type="entry name" value="ClpP/crotonase"/>
    <property type="match status" value="2"/>
</dbReference>
<dbReference type="Gene3D" id="3.90.226.10">
    <property type="entry name" value="2-enoyl-CoA Hydratase, Chain A, domain 1"/>
    <property type="match status" value="4"/>
</dbReference>
<evidence type="ECO:0000256" key="1">
    <source>
        <dbReference type="ARBA" id="ARBA00008683"/>
    </source>
</evidence>
<dbReference type="EC" id="3.1.3.2" evidence="6"/>
<dbReference type="CDD" id="cd07023">
    <property type="entry name" value="S49_Sppa_N_C"/>
    <property type="match status" value="1"/>
</dbReference>
<keyword evidence="4" id="KW-0720">Serine protease</keyword>
<evidence type="ECO:0000256" key="2">
    <source>
        <dbReference type="ARBA" id="ARBA00022670"/>
    </source>
</evidence>
<evidence type="ECO:0000313" key="7">
    <source>
        <dbReference type="Proteomes" id="UP000215027"/>
    </source>
</evidence>
<dbReference type="InterPro" id="IPR047272">
    <property type="entry name" value="S49_SppA_C"/>
</dbReference>
<keyword evidence="3 6" id="KW-0378">Hydrolase</keyword>
<evidence type="ECO:0000256" key="3">
    <source>
        <dbReference type="ARBA" id="ARBA00022801"/>
    </source>
</evidence>
<dbReference type="GO" id="GO:0003993">
    <property type="term" value="F:acid phosphatase activity"/>
    <property type="evidence" value="ECO:0007669"/>
    <property type="project" value="UniProtKB-EC"/>
</dbReference>
<dbReference type="InterPro" id="IPR029045">
    <property type="entry name" value="ClpP/crotonase-like_dom_sf"/>
</dbReference>
<reference evidence="6" key="1">
    <citation type="submission" date="2016-01" db="EMBL/GenBank/DDBJ databases">
        <authorList>
            <person name="Mcilroy J.S."/>
            <person name="Karst M S."/>
            <person name="Albertsen M."/>
        </authorList>
    </citation>
    <scope>NUCLEOTIDE SEQUENCE</scope>
    <source>
        <strain evidence="6">Cfx-K</strain>
    </source>
</reference>
<dbReference type="PANTHER" id="PTHR33209">
    <property type="entry name" value="PROTEASE 4"/>
    <property type="match status" value="1"/>
</dbReference>
<dbReference type="InterPro" id="IPR002142">
    <property type="entry name" value="Peptidase_S49"/>
</dbReference>
<dbReference type="GO" id="GO:0008236">
    <property type="term" value="F:serine-type peptidase activity"/>
    <property type="evidence" value="ECO:0007669"/>
    <property type="project" value="UniProtKB-KW"/>
</dbReference>
<dbReference type="KEGG" id="pbf:CFX0092_A3395"/>
<keyword evidence="7" id="KW-1185">Reference proteome</keyword>
<feature type="domain" description="Peptidase S49" evidence="5">
    <location>
        <begin position="131"/>
        <end position="278"/>
    </location>
</feature>
<dbReference type="RefSeq" id="WP_095044507.1">
    <property type="nucleotide sequence ID" value="NZ_LN890655.1"/>
</dbReference>
<dbReference type="PANTHER" id="PTHR33209:SF1">
    <property type="entry name" value="PEPTIDASE S49 DOMAIN-CONTAINING PROTEIN"/>
    <property type="match status" value="1"/>
</dbReference>
<evidence type="ECO:0000313" key="6">
    <source>
        <dbReference type="EMBL" id="CUS05273.2"/>
    </source>
</evidence>
<dbReference type="OrthoDB" id="9764363at2"/>
<name>A0A161KCW8_9CHLR</name>
<accession>A0A161KCW8</accession>
<dbReference type="GO" id="GO:0006508">
    <property type="term" value="P:proteolysis"/>
    <property type="evidence" value="ECO:0007669"/>
    <property type="project" value="UniProtKB-KW"/>
</dbReference>
<evidence type="ECO:0000256" key="4">
    <source>
        <dbReference type="ARBA" id="ARBA00022825"/>
    </source>
</evidence>
<comment type="similarity">
    <text evidence="1">Belongs to the peptidase S49 family.</text>
</comment>
<feature type="domain" description="Peptidase S49" evidence="5">
    <location>
        <begin position="402"/>
        <end position="553"/>
    </location>
</feature>
<dbReference type="Proteomes" id="UP000215027">
    <property type="component" value="Chromosome I"/>
</dbReference>
<dbReference type="AlphaFoldDB" id="A0A161KCW8"/>
<evidence type="ECO:0000259" key="5">
    <source>
        <dbReference type="Pfam" id="PF01343"/>
    </source>
</evidence>
<sequence>MSNSPTTPQPHNSILTDLRHEIRRGRRALGEGWAAAGVELRNSWKRARKLRLDYVVLPIGGPLPERNGPRRGFIERRLPLPADPLSLQTLNYILRDVADAGNVRGVVFILRDLSAGLASLQNLRAAIGRLRAAGKEAIVYTPYLDLAHYYVATAADRIVAPPGARFEVLGLFSEVTFLKDALARVGLSAEVVQISPYKTAYDRLSRADISPEYREQLDWQLDDLYDQLTADMAAGRNMAQATLKEWIDRAPFAADEARAAGLIDHVAYDDELADWLGQIIHVRPDGSIEPAEKTGHPASSRPAILKTGREARKLLLERVHHYTTDFIGVISLEGLITMGPSRQPPIDLPIPLLGGATAGEQTIVSLLRRVERLDDMAALVLHVDSGGGSALASELIGRQIEQLAAKKPVVVYMGNVAASGGYYVAAPAAYIMSQPATITGSIGVIMARVSASGLYDQLAINRVSLSRGEHAGLYQDSDPWSESERAIFRRQIDDIYGQFRDVVVRGRHMTAEQVDEVGLGRVWTGRQARAHGLVDGHGDFLDAIKKAAELAALPVEDFDAVSVSNFFARSSGYVLPAARASSILTEANRLLSGAAARELTGQPLMLLPTELRFR</sequence>
<organism evidence="6 7">
    <name type="scientific">Candidatus Promineifilum breve</name>
    <dbReference type="NCBI Taxonomy" id="1806508"/>
    <lineage>
        <taxon>Bacteria</taxon>
        <taxon>Bacillati</taxon>
        <taxon>Chloroflexota</taxon>
        <taxon>Ardenticatenia</taxon>
        <taxon>Candidatus Promineifilales</taxon>
        <taxon>Candidatus Promineifilaceae</taxon>
        <taxon>Candidatus Promineifilum</taxon>
    </lineage>
</organism>
<protein>
    <submittedName>
        <fullName evidence="6">Signal peptide peptidase SppA, 36K type</fullName>
        <ecNumber evidence="6">3.1.3.2</ecNumber>
    </submittedName>
</protein>
<keyword evidence="2" id="KW-0645">Protease</keyword>
<dbReference type="NCBIfam" id="TIGR00706">
    <property type="entry name" value="SppA_dom"/>
    <property type="match status" value="1"/>
</dbReference>
<dbReference type="InterPro" id="IPR004635">
    <property type="entry name" value="Pept_S49_SppA"/>
</dbReference>
<dbReference type="CDD" id="cd07018">
    <property type="entry name" value="S49_SppA_67K_type"/>
    <property type="match status" value="1"/>
</dbReference>
<proteinExistence type="inferred from homology"/>
<dbReference type="EMBL" id="LN890655">
    <property type="protein sequence ID" value="CUS05273.2"/>
    <property type="molecule type" value="Genomic_DNA"/>
</dbReference>